<dbReference type="PROSITE" id="PS50111">
    <property type="entry name" value="CHEMOTAXIS_TRANSDUC_2"/>
    <property type="match status" value="1"/>
</dbReference>
<feature type="domain" description="HAMP" evidence="6">
    <location>
        <begin position="212"/>
        <end position="264"/>
    </location>
</feature>
<dbReference type="Pfam" id="PF00672">
    <property type="entry name" value="HAMP"/>
    <property type="match status" value="1"/>
</dbReference>
<comment type="similarity">
    <text evidence="2">Belongs to the methyl-accepting chemotaxis (MCP) protein family.</text>
</comment>
<name>A0A972FD73_9RHOO</name>
<accession>A0A972FD73</accession>
<organism evidence="7 8">
    <name type="scientific">Azoarcus taiwanensis</name>
    <dbReference type="NCBI Taxonomy" id="666964"/>
    <lineage>
        <taxon>Bacteria</taxon>
        <taxon>Pseudomonadati</taxon>
        <taxon>Pseudomonadota</taxon>
        <taxon>Betaproteobacteria</taxon>
        <taxon>Rhodocyclales</taxon>
        <taxon>Zoogloeaceae</taxon>
        <taxon>Azoarcus</taxon>
    </lineage>
</organism>
<proteinExistence type="inferred from homology"/>
<dbReference type="EMBL" id="WTVM01000135">
    <property type="protein sequence ID" value="NMG04589.1"/>
    <property type="molecule type" value="Genomic_DNA"/>
</dbReference>
<dbReference type="CDD" id="cd06225">
    <property type="entry name" value="HAMP"/>
    <property type="match status" value="1"/>
</dbReference>
<evidence type="ECO:0000256" key="3">
    <source>
        <dbReference type="PROSITE-ProRule" id="PRU00284"/>
    </source>
</evidence>
<evidence type="ECO:0000256" key="1">
    <source>
        <dbReference type="ARBA" id="ARBA00023224"/>
    </source>
</evidence>
<keyword evidence="1 3" id="KW-0807">Transducer</keyword>
<dbReference type="GO" id="GO:0016020">
    <property type="term" value="C:membrane"/>
    <property type="evidence" value="ECO:0007669"/>
    <property type="project" value="InterPro"/>
</dbReference>
<dbReference type="Proteomes" id="UP000599523">
    <property type="component" value="Unassembled WGS sequence"/>
</dbReference>
<evidence type="ECO:0000256" key="2">
    <source>
        <dbReference type="ARBA" id="ARBA00029447"/>
    </source>
</evidence>
<dbReference type="Pfam" id="PF00015">
    <property type="entry name" value="MCPsignal"/>
    <property type="match status" value="1"/>
</dbReference>
<dbReference type="SMART" id="SM00304">
    <property type="entry name" value="HAMP"/>
    <property type="match status" value="2"/>
</dbReference>
<evidence type="ECO:0000259" key="5">
    <source>
        <dbReference type="PROSITE" id="PS50111"/>
    </source>
</evidence>
<dbReference type="Gene3D" id="1.10.287.950">
    <property type="entry name" value="Methyl-accepting chemotaxis protein"/>
    <property type="match status" value="1"/>
</dbReference>
<keyword evidence="4" id="KW-0812">Transmembrane</keyword>
<dbReference type="GO" id="GO:0006935">
    <property type="term" value="P:chemotaxis"/>
    <property type="evidence" value="ECO:0007669"/>
    <property type="project" value="InterPro"/>
</dbReference>
<dbReference type="InterPro" id="IPR004089">
    <property type="entry name" value="MCPsignal_dom"/>
</dbReference>
<dbReference type="SMART" id="SM00283">
    <property type="entry name" value="MA"/>
    <property type="match status" value="1"/>
</dbReference>
<keyword evidence="8" id="KW-1185">Reference proteome</keyword>
<dbReference type="AlphaFoldDB" id="A0A972FD73"/>
<dbReference type="PANTHER" id="PTHR32089">
    <property type="entry name" value="METHYL-ACCEPTING CHEMOTAXIS PROTEIN MCPB"/>
    <property type="match status" value="1"/>
</dbReference>
<dbReference type="PRINTS" id="PR00260">
    <property type="entry name" value="CHEMTRNSDUCR"/>
</dbReference>
<evidence type="ECO:0000259" key="6">
    <source>
        <dbReference type="PROSITE" id="PS50885"/>
    </source>
</evidence>
<feature type="domain" description="Methyl-accepting transducer" evidence="5">
    <location>
        <begin position="269"/>
        <end position="505"/>
    </location>
</feature>
<keyword evidence="4" id="KW-1133">Transmembrane helix</keyword>
<evidence type="ECO:0000313" key="8">
    <source>
        <dbReference type="Proteomes" id="UP000599523"/>
    </source>
</evidence>
<dbReference type="PANTHER" id="PTHR32089:SF112">
    <property type="entry name" value="LYSOZYME-LIKE PROTEIN-RELATED"/>
    <property type="match status" value="1"/>
</dbReference>
<feature type="transmembrane region" description="Helical" evidence="4">
    <location>
        <begin position="187"/>
        <end position="210"/>
    </location>
</feature>
<evidence type="ECO:0000313" key="7">
    <source>
        <dbReference type="EMBL" id="NMG04589.1"/>
    </source>
</evidence>
<dbReference type="SUPFAM" id="SSF58104">
    <property type="entry name" value="Methyl-accepting chemotaxis protein (MCP) signaling domain"/>
    <property type="match status" value="1"/>
</dbReference>
<dbReference type="RefSeq" id="WP_168989245.1">
    <property type="nucleotide sequence ID" value="NZ_CAWPHM010000039.1"/>
</dbReference>
<reference evidence="7" key="1">
    <citation type="submission" date="2019-12" db="EMBL/GenBank/DDBJ databases">
        <title>Comparative genomics gives insights into the taxonomy of the Azoarcus-Aromatoleum group and reveals separate origins of nif in the plant-associated Azoarcus and non-plant-associated Aromatoleum sub-groups.</title>
        <authorList>
            <person name="Lafos M."/>
            <person name="Maluk M."/>
            <person name="Batista M."/>
            <person name="Junghare M."/>
            <person name="Carmona M."/>
            <person name="Faoro H."/>
            <person name="Cruz L.M."/>
            <person name="Battistoni F."/>
            <person name="De Souza E."/>
            <person name="Pedrosa F."/>
            <person name="Chen W.-M."/>
            <person name="Poole P.S."/>
            <person name="Dixon R.A."/>
            <person name="James E.K."/>
        </authorList>
    </citation>
    <scope>NUCLEOTIDE SEQUENCE</scope>
    <source>
        <strain evidence="7">NSC3</strain>
    </source>
</reference>
<dbReference type="InterPro" id="IPR004090">
    <property type="entry name" value="Chemotax_Me-accpt_rcpt"/>
</dbReference>
<keyword evidence="4" id="KW-0472">Membrane</keyword>
<dbReference type="InterPro" id="IPR003660">
    <property type="entry name" value="HAMP_dom"/>
</dbReference>
<evidence type="ECO:0000256" key="4">
    <source>
        <dbReference type="SAM" id="Phobius"/>
    </source>
</evidence>
<dbReference type="PROSITE" id="PS50885">
    <property type="entry name" value="HAMP"/>
    <property type="match status" value="1"/>
</dbReference>
<dbReference type="GO" id="GO:0007165">
    <property type="term" value="P:signal transduction"/>
    <property type="evidence" value="ECO:0007669"/>
    <property type="project" value="UniProtKB-KW"/>
</dbReference>
<sequence length="541" mass="58225">MFNLILGSIRYKLLLITGFGTVLVLAAAAGGLYLQARAIDGFANEVRQLEDGRARLIEANVAFRDQQRAWKDTILRGADHRELARHWETFERNETLIRQIMEGLLEDDGAAALHSEITAFIDSHIDMGSRYRRVLAAYQLFFDITGADDDAQGLDTEPAAQLERIIVALGGDIDARRDEIAASGTHAVSISVSLMIAACVIAFIVFLWLLEHQLISPARALEDNLNRLAKGDFGTPITARTRDELGRITKSAETIRVELGRLIQSVADSSSRVEQSARTLAAAARNATESSAEQANTAAETARSVDDVTTAIQAIEGNAERVSELARDARGQSGHAANELATLGATIGQTSDVMRRLSETAGRFIEDAHRISAITGQVRDIADQTNLLALNAAIEAARAGEQGRGFAVVADEVRKLAEKSSLSANDIDKITRALDEQAAQLESELGRGLETLQTSRSAMDQSAAAVRKADDAATRTDDEVALITAAVREQSTSSARISSNVAQIVEKAQGVHTELATLAETAQRLDALSSELQASIGHFHL</sequence>
<protein>
    <submittedName>
        <fullName evidence="7">HAMP domain-containing protein</fullName>
    </submittedName>
</protein>
<gene>
    <name evidence="7" type="ORF">GPA21_16675</name>
</gene>
<dbReference type="GO" id="GO:0004888">
    <property type="term" value="F:transmembrane signaling receptor activity"/>
    <property type="evidence" value="ECO:0007669"/>
    <property type="project" value="InterPro"/>
</dbReference>
<comment type="caution">
    <text evidence="7">The sequence shown here is derived from an EMBL/GenBank/DDBJ whole genome shotgun (WGS) entry which is preliminary data.</text>
</comment>